<evidence type="ECO:0000313" key="3">
    <source>
        <dbReference type="EMBL" id="GJM61473.1"/>
    </source>
</evidence>
<evidence type="ECO:0000259" key="2">
    <source>
        <dbReference type="Pfam" id="PF13568"/>
    </source>
</evidence>
<organism evidence="3 4">
    <name type="scientific">Persicobacter diffluens</name>
    <dbReference type="NCBI Taxonomy" id="981"/>
    <lineage>
        <taxon>Bacteria</taxon>
        <taxon>Pseudomonadati</taxon>
        <taxon>Bacteroidota</taxon>
        <taxon>Cytophagia</taxon>
        <taxon>Cytophagales</taxon>
        <taxon>Persicobacteraceae</taxon>
        <taxon>Persicobacter</taxon>
    </lineage>
</organism>
<proteinExistence type="predicted"/>
<comment type="caution">
    <text evidence="3">The sequence shown here is derived from an EMBL/GenBank/DDBJ whole genome shotgun (WGS) entry which is preliminary data.</text>
</comment>
<dbReference type="AlphaFoldDB" id="A0AAN4VYV7"/>
<accession>A0AAN4VYV7</accession>
<protein>
    <recommendedName>
        <fullName evidence="2">Outer membrane protein beta-barrel domain-containing protein</fullName>
    </recommendedName>
</protein>
<dbReference type="RefSeq" id="WP_338237013.1">
    <property type="nucleotide sequence ID" value="NZ_BQKE01000001.1"/>
</dbReference>
<name>A0AAN4VYV7_9BACT</name>
<dbReference type="Pfam" id="PF13568">
    <property type="entry name" value="OMP_b-brl_2"/>
    <property type="match status" value="1"/>
</dbReference>
<sequence length="243" mass="28270">MNVMLRIKSPIYLSILLTVSCVFLLQQANGQRIGLKAGAVVGNAYAVDADNLRTFTDPNFGFIAGLGYEQQFWRYFIWNASVDYQQQGFHYYQKDDRLTMKMGVLNVPVNFGFRVETSQRTSVFLHLGFYGQFHLHGKDEQGNALQWGGTLESFQPWDMGFNFGAGGDYGPWRLGLYYQTGFRDLDNQEEYTLKQYNYQLVLSYFFGTSRRDGLPKVLRRQPGKQRKRDWAKPNRKNPNHQMY</sequence>
<dbReference type="EMBL" id="BQKE01000001">
    <property type="protein sequence ID" value="GJM61473.1"/>
    <property type="molecule type" value="Genomic_DNA"/>
</dbReference>
<dbReference type="InterPro" id="IPR025665">
    <property type="entry name" value="Beta-barrel_OMP_2"/>
</dbReference>
<dbReference type="PROSITE" id="PS51257">
    <property type="entry name" value="PROKAR_LIPOPROTEIN"/>
    <property type="match status" value="1"/>
</dbReference>
<dbReference type="Proteomes" id="UP001310022">
    <property type="component" value="Unassembled WGS sequence"/>
</dbReference>
<evidence type="ECO:0000256" key="1">
    <source>
        <dbReference type="SAM" id="MobiDB-lite"/>
    </source>
</evidence>
<gene>
    <name evidence="3" type="ORF">PEDI_20250</name>
</gene>
<feature type="region of interest" description="Disordered" evidence="1">
    <location>
        <begin position="220"/>
        <end position="243"/>
    </location>
</feature>
<keyword evidence="4" id="KW-1185">Reference proteome</keyword>
<evidence type="ECO:0000313" key="4">
    <source>
        <dbReference type="Proteomes" id="UP001310022"/>
    </source>
</evidence>
<reference evidence="3 4" key="1">
    <citation type="submission" date="2021-12" db="EMBL/GenBank/DDBJ databases">
        <title>Genome sequencing of bacteria with rrn-lacking chromosome and rrn-plasmid.</title>
        <authorList>
            <person name="Anda M."/>
            <person name="Iwasaki W."/>
        </authorList>
    </citation>
    <scope>NUCLEOTIDE SEQUENCE [LARGE SCALE GENOMIC DNA]</scope>
    <source>
        <strain evidence="3 4">NBRC 15940</strain>
    </source>
</reference>
<feature type="domain" description="Outer membrane protein beta-barrel" evidence="2">
    <location>
        <begin position="31"/>
        <end position="186"/>
    </location>
</feature>